<evidence type="ECO:0008006" key="4">
    <source>
        <dbReference type="Google" id="ProtNLM"/>
    </source>
</evidence>
<gene>
    <name evidence="2" type="ORF">RDI58_008839</name>
</gene>
<accession>A0AAN8YKH5</accession>
<proteinExistence type="predicted"/>
<comment type="caution">
    <text evidence="2">The sequence shown here is derived from an EMBL/GenBank/DDBJ whole genome shotgun (WGS) entry which is preliminary data.</text>
</comment>
<dbReference type="EMBL" id="JBANQN010000003">
    <property type="protein sequence ID" value="KAK6795386.1"/>
    <property type="molecule type" value="Genomic_DNA"/>
</dbReference>
<evidence type="ECO:0000256" key="1">
    <source>
        <dbReference type="SAM" id="Phobius"/>
    </source>
</evidence>
<feature type="transmembrane region" description="Helical" evidence="1">
    <location>
        <begin position="112"/>
        <end position="129"/>
    </location>
</feature>
<sequence>MHIQYKYSRTWVVRKMLEAREWLMQGQPVAGTMQTVFSQVLHGIKFSVHKVYTYLLPQMPRVAWKSLTLQAKVHPRFKFILWLCTWLGFQRPILDWNSKVHWVSTIARKKSAIVQVTTVAFAMIITLIWQERSN</sequence>
<dbReference type="Proteomes" id="UP001371456">
    <property type="component" value="Unassembled WGS sequence"/>
</dbReference>
<keyword evidence="1" id="KW-1133">Transmembrane helix</keyword>
<evidence type="ECO:0000313" key="2">
    <source>
        <dbReference type="EMBL" id="KAK6795386.1"/>
    </source>
</evidence>
<name>A0AAN8YKH5_SOLBU</name>
<protein>
    <recommendedName>
        <fullName evidence="4">Reverse transcriptase zinc-binding domain-containing protein</fullName>
    </recommendedName>
</protein>
<keyword evidence="1" id="KW-0472">Membrane</keyword>
<keyword evidence="1" id="KW-0812">Transmembrane</keyword>
<reference evidence="2 3" key="1">
    <citation type="submission" date="2024-02" db="EMBL/GenBank/DDBJ databases">
        <title>de novo genome assembly of Solanum bulbocastanum strain 11H21.</title>
        <authorList>
            <person name="Hosaka A.J."/>
        </authorList>
    </citation>
    <scope>NUCLEOTIDE SEQUENCE [LARGE SCALE GENOMIC DNA]</scope>
    <source>
        <tissue evidence="2">Young leaves</tissue>
    </source>
</reference>
<dbReference type="AlphaFoldDB" id="A0AAN8YKH5"/>
<evidence type="ECO:0000313" key="3">
    <source>
        <dbReference type="Proteomes" id="UP001371456"/>
    </source>
</evidence>
<keyword evidence="3" id="KW-1185">Reference proteome</keyword>
<organism evidence="2 3">
    <name type="scientific">Solanum bulbocastanum</name>
    <name type="common">Wild potato</name>
    <dbReference type="NCBI Taxonomy" id="147425"/>
    <lineage>
        <taxon>Eukaryota</taxon>
        <taxon>Viridiplantae</taxon>
        <taxon>Streptophyta</taxon>
        <taxon>Embryophyta</taxon>
        <taxon>Tracheophyta</taxon>
        <taxon>Spermatophyta</taxon>
        <taxon>Magnoliopsida</taxon>
        <taxon>eudicotyledons</taxon>
        <taxon>Gunneridae</taxon>
        <taxon>Pentapetalae</taxon>
        <taxon>asterids</taxon>
        <taxon>lamiids</taxon>
        <taxon>Solanales</taxon>
        <taxon>Solanaceae</taxon>
        <taxon>Solanoideae</taxon>
        <taxon>Solaneae</taxon>
        <taxon>Solanum</taxon>
    </lineage>
</organism>